<proteinExistence type="predicted"/>
<evidence type="ECO:0000313" key="2">
    <source>
        <dbReference type="EMBL" id="RDI45431.1"/>
    </source>
</evidence>
<dbReference type="InterPro" id="IPR001279">
    <property type="entry name" value="Metallo-B-lactamas"/>
</dbReference>
<accession>A0A370GPH6</accession>
<dbReference type="SMART" id="SM00849">
    <property type="entry name" value="Lactamase_B"/>
    <property type="match status" value="1"/>
</dbReference>
<gene>
    <name evidence="2" type="ORF">DFR59_10256</name>
</gene>
<dbReference type="OrthoDB" id="9802248at2"/>
<keyword evidence="3" id="KW-1185">Reference proteome</keyword>
<organism evidence="2 3">
    <name type="scientific">Falsibacillus pallidus</name>
    <dbReference type="NCBI Taxonomy" id="493781"/>
    <lineage>
        <taxon>Bacteria</taxon>
        <taxon>Bacillati</taxon>
        <taxon>Bacillota</taxon>
        <taxon>Bacilli</taxon>
        <taxon>Bacillales</taxon>
        <taxon>Bacillaceae</taxon>
        <taxon>Falsibacillus</taxon>
    </lineage>
</organism>
<dbReference type="InterPro" id="IPR036866">
    <property type="entry name" value="RibonucZ/Hydroxyglut_hydro"/>
</dbReference>
<comment type="caution">
    <text evidence="2">The sequence shown here is derived from an EMBL/GenBank/DDBJ whole genome shotgun (WGS) entry which is preliminary data.</text>
</comment>
<protein>
    <submittedName>
        <fullName evidence="2">Glyoxylase-like metal-dependent hydrolase (Beta-lactamase superfamily II)</fullName>
    </submittedName>
</protein>
<evidence type="ECO:0000313" key="3">
    <source>
        <dbReference type="Proteomes" id="UP000255326"/>
    </source>
</evidence>
<dbReference type="PANTHER" id="PTHR42951">
    <property type="entry name" value="METALLO-BETA-LACTAMASE DOMAIN-CONTAINING"/>
    <property type="match status" value="1"/>
</dbReference>
<dbReference type="SUPFAM" id="SSF56281">
    <property type="entry name" value="Metallo-hydrolase/oxidoreductase"/>
    <property type="match status" value="1"/>
</dbReference>
<reference evidence="2 3" key="1">
    <citation type="submission" date="2018-07" db="EMBL/GenBank/DDBJ databases">
        <title>Genomic Encyclopedia of Type Strains, Phase IV (KMG-IV): sequencing the most valuable type-strain genomes for metagenomic binning, comparative biology and taxonomic classification.</title>
        <authorList>
            <person name="Goeker M."/>
        </authorList>
    </citation>
    <scope>NUCLEOTIDE SEQUENCE [LARGE SCALE GENOMIC DNA]</scope>
    <source>
        <strain evidence="2 3">DSM 25281</strain>
    </source>
</reference>
<dbReference type="CDD" id="cd07721">
    <property type="entry name" value="yflN-like_MBL-fold"/>
    <property type="match status" value="1"/>
</dbReference>
<dbReference type="EMBL" id="QQAY01000002">
    <property type="protein sequence ID" value="RDI45431.1"/>
    <property type="molecule type" value="Genomic_DNA"/>
</dbReference>
<evidence type="ECO:0000259" key="1">
    <source>
        <dbReference type="SMART" id="SM00849"/>
    </source>
</evidence>
<keyword evidence="2" id="KW-0378">Hydrolase</keyword>
<dbReference type="InterPro" id="IPR050855">
    <property type="entry name" value="NDM-1-like"/>
</dbReference>
<dbReference type="GO" id="GO:0016787">
    <property type="term" value="F:hydrolase activity"/>
    <property type="evidence" value="ECO:0007669"/>
    <property type="project" value="UniProtKB-KW"/>
</dbReference>
<feature type="domain" description="Metallo-beta-lactamase" evidence="1">
    <location>
        <begin position="38"/>
        <end position="249"/>
    </location>
</feature>
<dbReference type="AlphaFoldDB" id="A0A370GPH6"/>
<dbReference type="RefSeq" id="WP_114744297.1">
    <property type="nucleotide sequence ID" value="NZ_QQAY01000002.1"/>
</dbReference>
<dbReference type="PANTHER" id="PTHR42951:SF17">
    <property type="entry name" value="METALLO-BETA-LACTAMASE DOMAIN-CONTAINING PROTEIN"/>
    <property type="match status" value="1"/>
</dbReference>
<dbReference type="Gene3D" id="3.60.15.10">
    <property type="entry name" value="Ribonuclease Z/Hydroxyacylglutathione hydrolase-like"/>
    <property type="match status" value="1"/>
</dbReference>
<dbReference type="Proteomes" id="UP000255326">
    <property type="component" value="Unassembled WGS sequence"/>
</dbReference>
<name>A0A370GPH6_9BACI</name>
<sequence>MNTEKDNDFSETHLPFTSISSGDGLAILPDLYVLPVQIANIIMIGNPDDSDHFVLVDAGMPHSHKMIIEACENRFGSDCKPKGIILTHGHFDHVGALAALCEHWGVPVFAHKDETPYLDGRKDYLPPDPTVNGGLVTEFSHFFPYHGINISRNLHPLPKDGSIPILGNWKWIHTPGHTPGHISLFREADKTLIAGDAFVTVKQESLYKVLVQETEFSGPPKYFTTDWKAAERSVKKLHSLHPRLAVCGHGLPVYEDELETGLAELAVSFKEIAVPKNGKYVH</sequence>
<dbReference type="Pfam" id="PF00753">
    <property type="entry name" value="Lactamase_B"/>
    <property type="match status" value="1"/>
</dbReference>